<feature type="transmembrane region" description="Helical" evidence="2">
    <location>
        <begin position="92"/>
        <end position="112"/>
    </location>
</feature>
<evidence type="ECO:0000256" key="1">
    <source>
        <dbReference type="SAM" id="MobiDB-lite"/>
    </source>
</evidence>
<keyword evidence="2" id="KW-0812">Transmembrane</keyword>
<dbReference type="Proteomes" id="UP000256645">
    <property type="component" value="Unassembled WGS sequence"/>
</dbReference>
<proteinExistence type="predicted"/>
<feature type="compositionally biased region" description="Low complexity" evidence="1">
    <location>
        <begin position="146"/>
        <end position="156"/>
    </location>
</feature>
<protein>
    <submittedName>
        <fullName evidence="3">Uncharacterized protein</fullName>
    </submittedName>
</protein>
<evidence type="ECO:0000313" key="4">
    <source>
        <dbReference type="Proteomes" id="UP000256645"/>
    </source>
</evidence>
<feature type="compositionally biased region" description="Polar residues" evidence="1">
    <location>
        <begin position="28"/>
        <end position="46"/>
    </location>
</feature>
<accession>A0A3D8RNF3</accession>
<evidence type="ECO:0000313" key="3">
    <source>
        <dbReference type="EMBL" id="RDW75478.1"/>
    </source>
</evidence>
<feature type="compositionally biased region" description="Low complexity" evidence="1">
    <location>
        <begin position="1"/>
        <end position="14"/>
    </location>
</feature>
<feature type="region of interest" description="Disordered" evidence="1">
    <location>
        <begin position="1"/>
        <end position="54"/>
    </location>
</feature>
<keyword evidence="2" id="KW-0472">Membrane</keyword>
<sequence>MRFFSKSSASAAKDSPSETTREEIPTPIYSQFSRTATPVSRGTTPGSRPASRAASIPFRSKAVSIMKKDGVISEDPRADMAPTPKWVQVIRIAQLCVALVVVALCGYGVYWLKFNGDTLMLFAKEKAKRKTNTLSPPGHRRRPHHLLQQPRQQQPPSTAQPLGAAHAGANRGTPLGRGVPTARDRGSRVQQSDDVPLRVLLGRGLLLQGPDGHGKAGDGDDQGVSRLYDGGGGAGRAGIGLNSVLFSITLVVMARNLRRQQGAGGAAVVVEKKLPLKSAMKAPRS</sequence>
<gene>
    <name evidence="3" type="ORF">BP6252_06620</name>
</gene>
<feature type="region of interest" description="Disordered" evidence="1">
    <location>
        <begin position="129"/>
        <end position="193"/>
    </location>
</feature>
<name>A0A3D8RNF3_9HELO</name>
<dbReference type="EMBL" id="PDLM01000006">
    <property type="protein sequence ID" value="RDW75478.1"/>
    <property type="molecule type" value="Genomic_DNA"/>
</dbReference>
<feature type="transmembrane region" description="Helical" evidence="2">
    <location>
        <begin position="234"/>
        <end position="254"/>
    </location>
</feature>
<dbReference type="AlphaFoldDB" id="A0A3D8RNF3"/>
<keyword evidence="2" id="KW-1133">Transmembrane helix</keyword>
<dbReference type="OrthoDB" id="5325022at2759"/>
<keyword evidence="4" id="KW-1185">Reference proteome</keyword>
<organism evidence="3 4">
    <name type="scientific">Coleophoma cylindrospora</name>
    <dbReference type="NCBI Taxonomy" id="1849047"/>
    <lineage>
        <taxon>Eukaryota</taxon>
        <taxon>Fungi</taxon>
        <taxon>Dikarya</taxon>
        <taxon>Ascomycota</taxon>
        <taxon>Pezizomycotina</taxon>
        <taxon>Leotiomycetes</taxon>
        <taxon>Helotiales</taxon>
        <taxon>Dermateaceae</taxon>
        <taxon>Coleophoma</taxon>
    </lineage>
</organism>
<comment type="caution">
    <text evidence="3">The sequence shown here is derived from an EMBL/GenBank/DDBJ whole genome shotgun (WGS) entry which is preliminary data.</text>
</comment>
<evidence type="ECO:0000256" key="2">
    <source>
        <dbReference type="SAM" id="Phobius"/>
    </source>
</evidence>
<reference evidence="3 4" key="1">
    <citation type="journal article" date="2018" name="IMA Fungus">
        <title>IMA Genome-F 9: Draft genome sequence of Annulohypoxylon stygium, Aspergillus mulundensis, Berkeleyomyces basicola (syn. Thielaviopsis basicola), Ceratocystis smalleyi, two Cercospora beticola strains, Coleophoma cylindrospora, Fusarium fracticaudum, Phialophora cf. hyalina, and Morchella septimelata.</title>
        <authorList>
            <person name="Wingfield B.D."/>
            <person name="Bills G.F."/>
            <person name="Dong Y."/>
            <person name="Huang W."/>
            <person name="Nel W.J."/>
            <person name="Swalarsk-Parry B.S."/>
            <person name="Vaghefi N."/>
            <person name="Wilken P.M."/>
            <person name="An Z."/>
            <person name="de Beer Z.W."/>
            <person name="De Vos L."/>
            <person name="Chen L."/>
            <person name="Duong T.A."/>
            <person name="Gao Y."/>
            <person name="Hammerbacher A."/>
            <person name="Kikkert J.R."/>
            <person name="Li Y."/>
            <person name="Li H."/>
            <person name="Li K."/>
            <person name="Li Q."/>
            <person name="Liu X."/>
            <person name="Ma X."/>
            <person name="Naidoo K."/>
            <person name="Pethybridge S.J."/>
            <person name="Sun J."/>
            <person name="Steenkamp E.T."/>
            <person name="van der Nest M.A."/>
            <person name="van Wyk S."/>
            <person name="Wingfield M.J."/>
            <person name="Xiong C."/>
            <person name="Yue Q."/>
            <person name="Zhang X."/>
        </authorList>
    </citation>
    <scope>NUCLEOTIDE SEQUENCE [LARGE SCALE GENOMIC DNA]</scope>
    <source>
        <strain evidence="3 4">BP6252</strain>
    </source>
</reference>
<feature type="compositionally biased region" description="Basic and acidic residues" evidence="1">
    <location>
        <begin position="15"/>
        <end position="24"/>
    </location>
</feature>